<dbReference type="InterPro" id="IPR027417">
    <property type="entry name" value="P-loop_NTPase"/>
</dbReference>
<dbReference type="InterPro" id="IPR011545">
    <property type="entry name" value="DEAD/DEAH_box_helicase_dom"/>
</dbReference>
<evidence type="ECO:0000256" key="3">
    <source>
        <dbReference type="ARBA" id="ARBA00022806"/>
    </source>
</evidence>
<dbReference type="InterPro" id="IPR014001">
    <property type="entry name" value="Helicase_ATP-bd"/>
</dbReference>
<feature type="region of interest" description="Disordered" evidence="5">
    <location>
        <begin position="844"/>
        <end position="867"/>
    </location>
</feature>
<feature type="domain" description="Helicase ATP-binding" evidence="6">
    <location>
        <begin position="17"/>
        <end position="181"/>
    </location>
</feature>
<dbReference type="FunFam" id="3.40.50.300:FF:002125">
    <property type="entry name" value="ATP-dependent helicase HrpB"/>
    <property type="match status" value="1"/>
</dbReference>
<evidence type="ECO:0000313" key="8">
    <source>
        <dbReference type="EMBL" id="TKT71608.1"/>
    </source>
</evidence>
<dbReference type="InterPro" id="IPR049614">
    <property type="entry name" value="HrpB_DEXH"/>
</dbReference>
<dbReference type="PROSITE" id="PS51192">
    <property type="entry name" value="HELICASE_ATP_BIND_1"/>
    <property type="match status" value="1"/>
</dbReference>
<dbReference type="InterPro" id="IPR010225">
    <property type="entry name" value="HrpB"/>
</dbReference>
<dbReference type="SUPFAM" id="SSF52540">
    <property type="entry name" value="P-loop containing nucleoside triphosphate hydrolases"/>
    <property type="match status" value="1"/>
</dbReference>
<sequence>MNFSTPLPIDAVLDELTSTLVRSNTAVLVAPPGAGKTTRVPLALLDAGWIGTKKIIVLEPRRIAARAAAERMAHTLGERVGETVGYRVRFGSKVSRATRIEVVTEGIFTRQILNDPELSGVAAVLFDEFHERSLDADLGLALARDAQTGLREDLRILVMSATLDGARVAKLLGDAPVIASEGRAFPVDTRYLGRKPDMQIERQMADAIATALRADTGSVLAFLPGAAEIRRTQTFLNERVSDPNTEIVPLFGALDATVQDRAISPPPKGQRKVVLATSIAETSLTIEGVRIVVDSGMARVPRYEPDIGLTRLETIRASRAAVDQRRGRAGRTEPGVCYRLWDEPQTASLEAYTRPEILSADLSSLVLDLAHWGATDPSTLAFLDSPPLPALTEARALLRELNALDESGRITPEGNSLRALALPPRLARMIVDSHRLGSGEEAALIAAVLTERGLGGDSADLDARLDNFRRDRSQRAQAARQLAERWTRQVAANEDDGGARTSSSPSPLAGEGRGGGTLSSRARKTTPNPSPQGGGESISSSQFDSELSTGLMLALAFPDRVARNRGNGSFVLANGRGASVEQTSALAKSPYIAVAELTGTAANGRILLAAPITQAEIEAQFADHIQTDDEITFDRSAMALRARRRKKLHAITLSEQTLPVSPSADTARVLADGLVALGLDRLPWSKPLKQWRDREMFLRAASPEDWPNLSDSALADTRNDWLAPALFDKTSLANFSAGDLSDALMNLLPWDQRARLDREAPTHFEAPTGTSLPIDYEAEQGPTIAVRLQELFGLNVHPSIAKGKIPLVLELLSPAHRPVQVTRDLPGFWRGSYAAVRSDLRGRYPRHPWPEDPASAPPTRRVKPRGT</sequence>
<evidence type="ECO:0000256" key="4">
    <source>
        <dbReference type="ARBA" id="ARBA00022840"/>
    </source>
</evidence>
<dbReference type="PANTHER" id="PTHR43519">
    <property type="entry name" value="ATP-DEPENDENT RNA HELICASE HRPB"/>
    <property type="match status" value="1"/>
</dbReference>
<dbReference type="Pfam" id="PF08482">
    <property type="entry name" value="HrpB_C"/>
    <property type="match status" value="1"/>
</dbReference>
<dbReference type="Pfam" id="PF00271">
    <property type="entry name" value="Helicase_C"/>
    <property type="match status" value="1"/>
</dbReference>
<evidence type="ECO:0000259" key="6">
    <source>
        <dbReference type="PROSITE" id="PS51192"/>
    </source>
</evidence>
<organism evidence="8 9">
    <name type="scientific">Afipia massiliensis</name>
    <dbReference type="NCBI Taxonomy" id="211460"/>
    <lineage>
        <taxon>Bacteria</taxon>
        <taxon>Pseudomonadati</taxon>
        <taxon>Pseudomonadota</taxon>
        <taxon>Alphaproteobacteria</taxon>
        <taxon>Hyphomicrobiales</taxon>
        <taxon>Nitrobacteraceae</taxon>
        <taxon>Afipia</taxon>
    </lineage>
</organism>
<gene>
    <name evidence="8" type="primary">hrpB</name>
    <name evidence="8" type="ORF">YH63_009370</name>
</gene>
<dbReference type="SMART" id="SM00490">
    <property type="entry name" value="HELICc"/>
    <property type="match status" value="1"/>
</dbReference>
<feature type="domain" description="Helicase C-terminal" evidence="7">
    <location>
        <begin position="204"/>
        <end position="373"/>
    </location>
</feature>
<dbReference type="RefSeq" id="WP_046827836.1">
    <property type="nucleotide sequence ID" value="NZ_LBIA02000001.1"/>
</dbReference>
<dbReference type="GO" id="GO:0005524">
    <property type="term" value="F:ATP binding"/>
    <property type="evidence" value="ECO:0007669"/>
    <property type="project" value="UniProtKB-KW"/>
</dbReference>
<dbReference type="NCBIfam" id="TIGR01970">
    <property type="entry name" value="DEAH_box_HrpB"/>
    <property type="match status" value="1"/>
</dbReference>
<comment type="caution">
    <text evidence="8">The sequence shown here is derived from an EMBL/GenBank/DDBJ whole genome shotgun (WGS) entry which is preliminary data.</text>
</comment>
<accession>A0A4U6BRF5</accession>
<dbReference type="CDD" id="cd17990">
    <property type="entry name" value="DEXHc_HrpB"/>
    <property type="match status" value="1"/>
</dbReference>
<protein>
    <submittedName>
        <fullName evidence="8">ATP-dependent helicase HrpB</fullName>
    </submittedName>
</protein>
<dbReference type="InterPro" id="IPR013689">
    <property type="entry name" value="RNA_helicase_ATP-dep_HrpB_C"/>
</dbReference>
<proteinExistence type="predicted"/>
<dbReference type="OrthoDB" id="9805617at2"/>
<dbReference type="STRING" id="211460.YH63_09580"/>
<name>A0A4U6BRF5_9BRAD</name>
<evidence type="ECO:0000313" key="9">
    <source>
        <dbReference type="Proteomes" id="UP000034832"/>
    </source>
</evidence>
<dbReference type="InterPro" id="IPR001650">
    <property type="entry name" value="Helicase_C-like"/>
</dbReference>
<evidence type="ECO:0000256" key="1">
    <source>
        <dbReference type="ARBA" id="ARBA00022741"/>
    </source>
</evidence>
<evidence type="ECO:0000259" key="7">
    <source>
        <dbReference type="PROSITE" id="PS51194"/>
    </source>
</evidence>
<keyword evidence="2" id="KW-0378">Hydrolase</keyword>
<dbReference type="Gene3D" id="3.40.50.300">
    <property type="entry name" value="P-loop containing nucleotide triphosphate hydrolases"/>
    <property type="match status" value="2"/>
</dbReference>
<keyword evidence="9" id="KW-1185">Reference proteome</keyword>
<dbReference type="CDD" id="cd18791">
    <property type="entry name" value="SF2_C_RHA"/>
    <property type="match status" value="1"/>
</dbReference>
<feature type="region of interest" description="Disordered" evidence="5">
    <location>
        <begin position="479"/>
        <end position="542"/>
    </location>
</feature>
<dbReference type="SMART" id="SM00487">
    <property type="entry name" value="DEXDc"/>
    <property type="match status" value="1"/>
</dbReference>
<dbReference type="AlphaFoldDB" id="A0A4U6BRF5"/>
<keyword evidence="1" id="KW-0547">Nucleotide-binding</keyword>
<evidence type="ECO:0000256" key="2">
    <source>
        <dbReference type="ARBA" id="ARBA00022801"/>
    </source>
</evidence>
<dbReference type="Pfam" id="PF00270">
    <property type="entry name" value="DEAD"/>
    <property type="match status" value="1"/>
</dbReference>
<dbReference type="InterPro" id="IPR007502">
    <property type="entry name" value="Helicase-assoc_dom"/>
</dbReference>
<dbReference type="Proteomes" id="UP000034832">
    <property type="component" value="Unassembled WGS sequence"/>
</dbReference>
<evidence type="ECO:0000256" key="5">
    <source>
        <dbReference type="SAM" id="MobiDB-lite"/>
    </source>
</evidence>
<dbReference type="SMART" id="SM00847">
    <property type="entry name" value="HA2"/>
    <property type="match status" value="1"/>
</dbReference>
<dbReference type="PROSITE" id="PS51194">
    <property type="entry name" value="HELICASE_CTER"/>
    <property type="match status" value="1"/>
</dbReference>
<dbReference type="GO" id="GO:0003676">
    <property type="term" value="F:nucleic acid binding"/>
    <property type="evidence" value="ECO:0007669"/>
    <property type="project" value="InterPro"/>
</dbReference>
<dbReference type="Gene3D" id="1.20.120.1080">
    <property type="match status" value="1"/>
</dbReference>
<reference evidence="8" key="1">
    <citation type="submission" date="2019-04" db="EMBL/GenBank/DDBJ databases">
        <title>Whole genome sequencing of cave bacteria.</title>
        <authorList>
            <person name="Gan H.M."/>
            <person name="Barton H."/>
            <person name="Savka M.A."/>
        </authorList>
    </citation>
    <scope>NUCLEOTIDE SEQUENCE [LARGE SCALE GENOMIC DNA]</scope>
    <source>
        <strain evidence="8">LC387</strain>
    </source>
</reference>
<dbReference type="PIRSF" id="PIRSF005496">
    <property type="entry name" value="ATP_hel_hrpB"/>
    <property type="match status" value="1"/>
</dbReference>
<dbReference type="GO" id="GO:0016787">
    <property type="term" value="F:hydrolase activity"/>
    <property type="evidence" value="ECO:0007669"/>
    <property type="project" value="UniProtKB-KW"/>
</dbReference>
<dbReference type="EMBL" id="LBIA02000001">
    <property type="protein sequence ID" value="TKT71608.1"/>
    <property type="molecule type" value="Genomic_DNA"/>
</dbReference>
<dbReference type="GO" id="GO:0004386">
    <property type="term" value="F:helicase activity"/>
    <property type="evidence" value="ECO:0007669"/>
    <property type="project" value="UniProtKB-KW"/>
</dbReference>
<keyword evidence="4" id="KW-0067">ATP-binding</keyword>
<dbReference type="PANTHER" id="PTHR43519:SF1">
    <property type="entry name" value="ATP-DEPENDENT RNA HELICASE HRPB"/>
    <property type="match status" value="1"/>
</dbReference>
<keyword evidence="3 8" id="KW-0347">Helicase</keyword>